<dbReference type="Pfam" id="PF11303">
    <property type="entry name" value="DUF3105"/>
    <property type="match status" value="1"/>
</dbReference>
<evidence type="ECO:0008006" key="4">
    <source>
        <dbReference type="Google" id="ProtNLM"/>
    </source>
</evidence>
<evidence type="ECO:0000256" key="1">
    <source>
        <dbReference type="SAM" id="Phobius"/>
    </source>
</evidence>
<reference evidence="2 3" key="1">
    <citation type="journal article" date="2016" name="Nat. Commun.">
        <title>Thousands of microbial genomes shed light on interconnected biogeochemical processes in an aquifer system.</title>
        <authorList>
            <person name="Anantharaman K."/>
            <person name="Brown C.T."/>
            <person name="Hug L.A."/>
            <person name="Sharon I."/>
            <person name="Castelle C.J."/>
            <person name="Probst A.J."/>
            <person name="Thomas B.C."/>
            <person name="Singh A."/>
            <person name="Wilkins M.J."/>
            <person name="Karaoz U."/>
            <person name="Brodie E.L."/>
            <person name="Williams K.H."/>
            <person name="Hubbard S.S."/>
            <person name="Banfield J.F."/>
        </authorList>
    </citation>
    <scope>NUCLEOTIDE SEQUENCE [LARGE SCALE GENOMIC DNA]</scope>
</reference>
<dbReference type="InterPro" id="IPR021454">
    <property type="entry name" value="DUF3105"/>
</dbReference>
<proteinExistence type="predicted"/>
<name>A0A1F5P9X9_9BACT</name>
<comment type="caution">
    <text evidence="2">The sequence shown here is derived from an EMBL/GenBank/DDBJ whole genome shotgun (WGS) entry which is preliminary data.</text>
</comment>
<evidence type="ECO:0000313" key="2">
    <source>
        <dbReference type="EMBL" id="OGE86502.1"/>
    </source>
</evidence>
<keyword evidence="1" id="KW-0472">Membrane</keyword>
<evidence type="ECO:0000313" key="3">
    <source>
        <dbReference type="Proteomes" id="UP000176786"/>
    </source>
</evidence>
<organism evidence="2 3">
    <name type="scientific">Candidatus Doudnabacteria bacterium RIFCSPHIGHO2_02_FULL_46_11</name>
    <dbReference type="NCBI Taxonomy" id="1817832"/>
    <lineage>
        <taxon>Bacteria</taxon>
        <taxon>Candidatus Doudnaibacteriota</taxon>
    </lineage>
</organism>
<dbReference type="EMBL" id="MFES01000002">
    <property type="protein sequence ID" value="OGE86502.1"/>
    <property type="molecule type" value="Genomic_DNA"/>
</dbReference>
<keyword evidence="1" id="KW-0812">Transmembrane</keyword>
<keyword evidence="1" id="KW-1133">Transmembrane helix</keyword>
<dbReference type="AlphaFoldDB" id="A0A1F5P9X9"/>
<sequence length="170" mass="18226">MGKKELIVIIVIAVIIAGGGLILALNQPETPAGQGQLGAEYAIQGAEHIDVGTDHIVYNSNPPTSGPHYVDPAALGFYAETLLDEQLIHNLEHGQIWISYKDADDSVLAELRKIQSQNPGSVVVTKREANDAPIAVASWGRLMALESLDLAAIDQFIKANKNKSPEPLAR</sequence>
<feature type="transmembrane region" description="Helical" evidence="1">
    <location>
        <begin position="6"/>
        <end position="25"/>
    </location>
</feature>
<dbReference type="STRING" id="1817832.A3J48_00045"/>
<protein>
    <recommendedName>
        <fullName evidence="4">DUF3105 domain-containing protein</fullName>
    </recommendedName>
</protein>
<accession>A0A1F5P9X9</accession>
<dbReference type="Proteomes" id="UP000176786">
    <property type="component" value="Unassembled WGS sequence"/>
</dbReference>
<gene>
    <name evidence="2" type="ORF">A3J48_00045</name>
</gene>